<dbReference type="AlphaFoldDB" id="A0A0F9JQJ9"/>
<comment type="caution">
    <text evidence="1">The sequence shown here is derived from an EMBL/GenBank/DDBJ whole genome shotgun (WGS) entry which is preliminary data.</text>
</comment>
<organism evidence="1">
    <name type="scientific">marine sediment metagenome</name>
    <dbReference type="NCBI Taxonomy" id="412755"/>
    <lineage>
        <taxon>unclassified sequences</taxon>
        <taxon>metagenomes</taxon>
        <taxon>ecological metagenomes</taxon>
    </lineage>
</organism>
<dbReference type="EMBL" id="LAZR01015681">
    <property type="protein sequence ID" value="KKM07861.1"/>
    <property type="molecule type" value="Genomic_DNA"/>
</dbReference>
<protein>
    <submittedName>
        <fullName evidence="1">Uncharacterized protein</fullName>
    </submittedName>
</protein>
<name>A0A0F9JQJ9_9ZZZZ</name>
<proteinExistence type="predicted"/>
<gene>
    <name evidence="1" type="ORF">LCGC14_1729660</name>
</gene>
<accession>A0A0F9JQJ9</accession>
<evidence type="ECO:0000313" key="1">
    <source>
        <dbReference type="EMBL" id="KKM07861.1"/>
    </source>
</evidence>
<sequence length="95" mass="10930">MKKFLNFSLSIIVAIILTCSLTFAEPQRWSFGVWHEAQFISGECKLETKDFIVEGVTLWTCEFKDGCLAGWISDITGAHPRNHRWITKMKHGRLT</sequence>
<reference evidence="1" key="1">
    <citation type="journal article" date="2015" name="Nature">
        <title>Complex archaea that bridge the gap between prokaryotes and eukaryotes.</title>
        <authorList>
            <person name="Spang A."/>
            <person name="Saw J.H."/>
            <person name="Jorgensen S.L."/>
            <person name="Zaremba-Niedzwiedzka K."/>
            <person name="Martijn J."/>
            <person name="Lind A.E."/>
            <person name="van Eijk R."/>
            <person name="Schleper C."/>
            <person name="Guy L."/>
            <person name="Ettema T.J."/>
        </authorList>
    </citation>
    <scope>NUCLEOTIDE SEQUENCE</scope>
</reference>